<accession>G9BAM5</accession>
<dbReference type="PANTHER" id="PTHR43687">
    <property type="entry name" value="ADENYLYLSULFATE REDUCTASE, BETA SUBUNIT"/>
    <property type="match status" value="1"/>
</dbReference>
<protein>
    <submittedName>
        <fullName evidence="6">4Fe-4S ferredoxin iron-sulfur binding domain protein</fullName>
    </submittedName>
</protein>
<dbReference type="InterPro" id="IPR017900">
    <property type="entry name" value="4Fe4S_Fe_S_CS"/>
</dbReference>
<dbReference type="AlphaFoldDB" id="G9BAM5"/>
<feature type="domain" description="4Fe-4S ferredoxin-type" evidence="5">
    <location>
        <begin position="194"/>
        <end position="223"/>
    </location>
</feature>
<keyword evidence="4" id="KW-0411">Iron-sulfur</keyword>
<dbReference type="GO" id="GO:0016491">
    <property type="term" value="F:oxidoreductase activity"/>
    <property type="evidence" value="ECO:0007669"/>
    <property type="project" value="UniProtKB-ARBA"/>
</dbReference>
<evidence type="ECO:0000313" key="6">
    <source>
        <dbReference type="EMBL" id="ADP09441.1"/>
    </source>
</evidence>
<dbReference type="InterPro" id="IPR050572">
    <property type="entry name" value="Fe-S_Ferredoxin"/>
</dbReference>
<dbReference type="GO" id="GO:0046872">
    <property type="term" value="F:metal ion binding"/>
    <property type="evidence" value="ECO:0007669"/>
    <property type="project" value="UniProtKB-KW"/>
</dbReference>
<dbReference type="InterPro" id="IPR017896">
    <property type="entry name" value="4Fe4S_Fe-S-bd"/>
</dbReference>
<evidence type="ECO:0000256" key="2">
    <source>
        <dbReference type="ARBA" id="ARBA00022723"/>
    </source>
</evidence>
<gene>
    <name evidence="6" type="ORF">E6-3G_26</name>
</gene>
<keyword evidence="2" id="KW-0479">Metal-binding</keyword>
<dbReference type="PROSITE" id="PS51379">
    <property type="entry name" value="4FE4S_FER_2"/>
    <property type="match status" value="2"/>
</dbReference>
<keyword evidence="1" id="KW-0004">4Fe-4S</keyword>
<dbReference type="SUPFAM" id="SSF54862">
    <property type="entry name" value="4Fe-4S ferredoxins"/>
    <property type="match status" value="1"/>
</dbReference>
<proteinExistence type="predicted"/>
<feature type="domain" description="4Fe-4S ferredoxin-type" evidence="5">
    <location>
        <begin position="164"/>
        <end position="193"/>
    </location>
</feature>
<evidence type="ECO:0000256" key="1">
    <source>
        <dbReference type="ARBA" id="ARBA00022485"/>
    </source>
</evidence>
<dbReference type="Gene3D" id="3.30.70.20">
    <property type="match status" value="1"/>
</dbReference>
<evidence type="ECO:0000259" key="5">
    <source>
        <dbReference type="PROSITE" id="PS51379"/>
    </source>
</evidence>
<dbReference type="GO" id="GO:0051539">
    <property type="term" value="F:4 iron, 4 sulfur cluster binding"/>
    <property type="evidence" value="ECO:0007669"/>
    <property type="project" value="UniProtKB-KW"/>
</dbReference>
<dbReference type="Pfam" id="PF00037">
    <property type="entry name" value="Fer4"/>
    <property type="match status" value="2"/>
</dbReference>
<dbReference type="PANTHER" id="PTHR43687:SF1">
    <property type="entry name" value="FERREDOXIN III"/>
    <property type="match status" value="1"/>
</dbReference>
<dbReference type="EMBL" id="HQ214610">
    <property type="protein sequence ID" value="ADP09441.1"/>
    <property type="molecule type" value="Genomic_DNA"/>
</dbReference>
<evidence type="ECO:0000256" key="4">
    <source>
        <dbReference type="ARBA" id="ARBA00023014"/>
    </source>
</evidence>
<organism evidence="6">
    <name type="scientific">uncultured marine crenarchaeote E6-3G</name>
    <dbReference type="NCBI Taxonomy" id="907719"/>
    <lineage>
        <taxon>Archaea</taxon>
        <taxon>Candidatus Bathyarchaeota</taxon>
        <taxon>environmental samples</taxon>
    </lineage>
</organism>
<dbReference type="PROSITE" id="PS00198">
    <property type="entry name" value="4FE4S_FER_1"/>
    <property type="match status" value="1"/>
</dbReference>
<reference evidence="6" key="1">
    <citation type="journal article" date="2012" name="Environ. Microbiol.">
        <title>Genetic structure of three fosmid-fragments encoding 16S rRNA genes of the Miscellaneous Crenarchaeotic Group (MCG): implications for physiology and evolution of marine sedimentary archaea.</title>
        <authorList>
            <person name="Li P.Y."/>
            <person name="Xie B.B."/>
            <person name="Zhang X.Y."/>
            <person name="Qin Q.L."/>
            <person name="Dang H.Y."/>
            <person name="Wang X.M."/>
            <person name="Chen X.L."/>
            <person name="Yu J."/>
            <person name="Zhang Y.Z."/>
        </authorList>
    </citation>
    <scope>NUCLEOTIDE SEQUENCE</scope>
</reference>
<sequence>MAHRKQGYRFENDWTLERLETRTFQSVKEAITVPVDVEIEGEHLVLNLDNVKQILGKARTISIMDCNCRVERGHCDAPVNVCMDMNEIAERNIANGIAREITLDEALGVLEKTHEAGLVHMGLGQGEFYEPGVIKSVCSCCSCCCTVLSGILRFGLAPHLLQSQAVSVTDTSACTACGDCVDRCQFGAKEMVNGSLAHNPDLCFGCGLCVSTCPTKAITLVDK</sequence>
<keyword evidence="3" id="KW-0408">Iron</keyword>
<evidence type="ECO:0000256" key="3">
    <source>
        <dbReference type="ARBA" id="ARBA00023004"/>
    </source>
</evidence>
<name>G9BAM5_9ARCH</name>